<dbReference type="AlphaFoldDB" id="A0A8J2SXV3"/>
<evidence type="ECO:0000313" key="2">
    <source>
        <dbReference type="Proteomes" id="UP000789595"/>
    </source>
</evidence>
<gene>
    <name evidence="1" type="ORF">PECAL_6P13930</name>
</gene>
<comment type="caution">
    <text evidence="1">The sequence shown here is derived from an EMBL/GenBank/DDBJ whole genome shotgun (WGS) entry which is preliminary data.</text>
</comment>
<dbReference type="Proteomes" id="UP000789595">
    <property type="component" value="Unassembled WGS sequence"/>
</dbReference>
<protein>
    <submittedName>
        <fullName evidence="1">Uncharacterized protein</fullName>
    </submittedName>
</protein>
<dbReference type="EMBL" id="CAKKNE010000006">
    <property type="protein sequence ID" value="CAH0379755.1"/>
    <property type="molecule type" value="Genomic_DNA"/>
</dbReference>
<accession>A0A8J2SXV3</accession>
<organism evidence="1 2">
    <name type="scientific">Pelagomonas calceolata</name>
    <dbReference type="NCBI Taxonomy" id="35677"/>
    <lineage>
        <taxon>Eukaryota</taxon>
        <taxon>Sar</taxon>
        <taxon>Stramenopiles</taxon>
        <taxon>Ochrophyta</taxon>
        <taxon>Pelagophyceae</taxon>
        <taxon>Pelagomonadales</taxon>
        <taxon>Pelagomonadaceae</taxon>
        <taxon>Pelagomonas</taxon>
    </lineage>
</organism>
<name>A0A8J2SXV3_9STRA</name>
<dbReference type="PANTHER" id="PTHR38585:SF1">
    <property type="entry name" value="TRANSMEMBRANE PROTEIN"/>
    <property type="match status" value="1"/>
</dbReference>
<keyword evidence="2" id="KW-1185">Reference proteome</keyword>
<sequence length="251" mass="26566">MGDRLLEHALDGDATTTEWREAGFRAASEAGAFFAVTAGSRMAQAALGISTRAPPVAALATLATVCVGAVAASCAGGGQFQFEQSTIDDALRAAACGVTAYAILGGRPTSLAPSHLASVGAFGRRRASLAASRNYATDAQRKQLASLGRRFGCHTCGVKSSVQWIADHQPPQKIAALRDARWWKRLPFLGAPTSQRFYPQCAPCSQKQSAAVRVLSGRSVLHLPTVRPFHLTGFVSAPLSRASAPKKRWYE</sequence>
<dbReference type="PANTHER" id="PTHR38585">
    <property type="entry name" value="TRANSMEMBRANE PROTEIN"/>
    <property type="match status" value="1"/>
</dbReference>
<evidence type="ECO:0000313" key="1">
    <source>
        <dbReference type="EMBL" id="CAH0379755.1"/>
    </source>
</evidence>
<dbReference type="OrthoDB" id="70850at2759"/>
<reference evidence="1" key="1">
    <citation type="submission" date="2021-11" db="EMBL/GenBank/DDBJ databases">
        <authorList>
            <consortium name="Genoscope - CEA"/>
            <person name="William W."/>
        </authorList>
    </citation>
    <scope>NUCLEOTIDE SEQUENCE</scope>
</reference>
<proteinExistence type="predicted"/>